<dbReference type="SMART" id="SM00849">
    <property type="entry name" value="Lactamase_B"/>
    <property type="match status" value="1"/>
</dbReference>
<dbReference type="Pfam" id="PF12706">
    <property type="entry name" value="Lactamase_B_2"/>
    <property type="match status" value="1"/>
</dbReference>
<sequence>MLHFVSFGSGSSGNCSMLFTDTEAVVIDAGVGVRTLKKYLKSYGLSLFSAVGIIITHDHADHVRSVGCLSQDFNLPVFATLRVHEGIGRNWSVRKKISPDLKRVIMKDQPFRMGGFLITAFGVPHDSTDCVGYEIHYNDISFVMMTDIGHLTDEMKKYISHANYLVIEADYEQQMLEAGPYPQHLKERIAGPYGHQSNTECAEALVECATPSLRHVWLCHLSDENNHPDLAEKSVKQILRGHGIVAGDDSGADFALDVLKRKTPSEVYIL</sequence>
<dbReference type="InterPro" id="IPR036866">
    <property type="entry name" value="RibonucZ/Hydroxyglut_hydro"/>
</dbReference>
<dbReference type="RefSeq" id="WP_007573855.1">
    <property type="nucleotide sequence ID" value="NZ_BPTS01000001.1"/>
</dbReference>
<keyword evidence="3" id="KW-1185">Reference proteome</keyword>
<dbReference type="OrthoDB" id="9781189at2"/>
<dbReference type="AlphaFoldDB" id="F8N959"/>
<dbReference type="STRING" id="688246.Premu_1208"/>
<evidence type="ECO:0000313" key="2">
    <source>
        <dbReference type="EMBL" id="EGN56637.1"/>
    </source>
</evidence>
<reference evidence="3" key="1">
    <citation type="journal article" date="2011" name="Stand. Genomic Sci.">
        <title>Non-contiguous finished genome sequence of the opportunistic oral pathogen Prevotella multisaccharivorax type strain (PPPA20).</title>
        <authorList>
            <person name="Pati A."/>
            <person name="Gronow S."/>
            <person name="Lu M."/>
            <person name="Lapidus A."/>
            <person name="Nolan M."/>
            <person name="Lucas S."/>
            <person name="Hammon N."/>
            <person name="Deshpande S."/>
            <person name="Cheng J.F."/>
            <person name="Tapia R."/>
            <person name="Han C."/>
            <person name="Goodwin L."/>
            <person name="Pitluck S."/>
            <person name="Liolios K."/>
            <person name="Pagani I."/>
            <person name="Mavromatis K."/>
            <person name="Mikhailova N."/>
            <person name="Huntemann M."/>
            <person name="Chen A."/>
            <person name="Palaniappan K."/>
            <person name="Land M."/>
            <person name="Hauser L."/>
            <person name="Detter J.C."/>
            <person name="Brambilla E.M."/>
            <person name="Rohde M."/>
            <person name="Goker M."/>
            <person name="Woyke T."/>
            <person name="Bristow J."/>
            <person name="Eisen J.A."/>
            <person name="Markowitz V."/>
            <person name="Hugenholtz P."/>
            <person name="Kyrpides N.C."/>
            <person name="Klenk H.P."/>
            <person name="Ivanova N."/>
        </authorList>
    </citation>
    <scope>NUCLEOTIDE SEQUENCE [LARGE SCALE GENOMIC DNA]</scope>
    <source>
        <strain evidence="3">DSM 17128</strain>
    </source>
</reference>
<dbReference type="eggNOG" id="COG1235">
    <property type="taxonomic scope" value="Bacteria"/>
</dbReference>
<dbReference type="InterPro" id="IPR001279">
    <property type="entry name" value="Metallo-B-lactamas"/>
</dbReference>
<organism evidence="2 3">
    <name type="scientific">Hallella multisaccharivorax DSM 17128</name>
    <dbReference type="NCBI Taxonomy" id="688246"/>
    <lineage>
        <taxon>Bacteria</taxon>
        <taxon>Pseudomonadati</taxon>
        <taxon>Bacteroidota</taxon>
        <taxon>Bacteroidia</taxon>
        <taxon>Bacteroidales</taxon>
        <taxon>Prevotellaceae</taxon>
        <taxon>Hallella</taxon>
    </lineage>
</organism>
<evidence type="ECO:0000259" key="1">
    <source>
        <dbReference type="SMART" id="SM00849"/>
    </source>
</evidence>
<evidence type="ECO:0000313" key="3">
    <source>
        <dbReference type="Proteomes" id="UP000002772"/>
    </source>
</evidence>
<dbReference type="InterPro" id="IPR052533">
    <property type="entry name" value="WalJ/YycJ-like"/>
</dbReference>
<dbReference type="Proteomes" id="UP000002772">
    <property type="component" value="Unassembled WGS sequence"/>
</dbReference>
<gene>
    <name evidence="2" type="ORF">Premu_1208</name>
</gene>
<dbReference type="PANTHER" id="PTHR47619">
    <property type="entry name" value="METALLO-HYDROLASE YYCJ-RELATED"/>
    <property type="match status" value="1"/>
</dbReference>
<proteinExistence type="predicted"/>
<accession>F8N959</accession>
<name>F8N959_9BACT</name>
<dbReference type="Gene3D" id="3.60.15.10">
    <property type="entry name" value="Ribonuclease Z/Hydroxyacylglutathione hydrolase-like"/>
    <property type="match status" value="1"/>
</dbReference>
<dbReference type="HOGENOM" id="CLU_073253_0_0_10"/>
<protein>
    <submittedName>
        <fullName evidence="2">Beta-lactamase domain protein</fullName>
    </submittedName>
</protein>
<dbReference type="SUPFAM" id="SSF56281">
    <property type="entry name" value="Metallo-hydrolase/oxidoreductase"/>
    <property type="match status" value="1"/>
</dbReference>
<dbReference type="EMBL" id="GL945017">
    <property type="protein sequence ID" value="EGN56637.1"/>
    <property type="molecule type" value="Genomic_DNA"/>
</dbReference>
<dbReference type="PANTHER" id="PTHR47619:SF1">
    <property type="entry name" value="EXODEOXYRIBONUCLEASE WALJ"/>
    <property type="match status" value="1"/>
</dbReference>
<feature type="domain" description="Metallo-beta-lactamase" evidence="1">
    <location>
        <begin position="12"/>
        <end position="184"/>
    </location>
</feature>